<keyword evidence="6" id="KW-0732">Signal</keyword>
<evidence type="ECO:0000256" key="5">
    <source>
        <dbReference type="ARBA" id="ARBA00022723"/>
    </source>
</evidence>
<dbReference type="VEuPathDB" id="AmoebaDB:NAEGRDRAFT_1471"/>
<name>D2VDG1_NAEGR</name>
<feature type="non-terminal residue" evidence="18">
    <location>
        <position position="1"/>
    </location>
</feature>
<keyword evidence="5 17" id="KW-0479">Metal-binding</keyword>
<dbReference type="AlphaFoldDB" id="D2VDG1"/>
<evidence type="ECO:0000256" key="8">
    <source>
        <dbReference type="ARBA" id="ARBA00022833"/>
    </source>
</evidence>
<keyword evidence="12" id="KW-1015">Disulfide bond</keyword>
<dbReference type="KEGG" id="ngr:NAEGRDRAFT_1471"/>
<protein>
    <recommendedName>
        <fullName evidence="3">leishmanolysin</fullName>
        <ecNumber evidence="3">3.4.24.36</ecNumber>
    </recommendedName>
    <alternativeName>
        <fullName evidence="14">Cell surface protease</fullName>
    </alternativeName>
    <alternativeName>
        <fullName evidence="15">Major surface glycoprotein</fullName>
    </alternativeName>
    <alternativeName>
        <fullName evidence="13">Protein gp63</fullName>
    </alternativeName>
</protein>
<evidence type="ECO:0000256" key="2">
    <source>
        <dbReference type="ARBA" id="ARBA00005860"/>
    </source>
</evidence>
<keyword evidence="4" id="KW-0645">Protease</keyword>
<dbReference type="PANTHER" id="PTHR10942">
    <property type="entry name" value="LEISHMANOLYSIN-LIKE PEPTIDASE"/>
    <property type="match status" value="1"/>
</dbReference>
<dbReference type="GO" id="GO:0016020">
    <property type="term" value="C:membrane"/>
    <property type="evidence" value="ECO:0007669"/>
    <property type="project" value="InterPro"/>
</dbReference>
<dbReference type="Proteomes" id="UP000006671">
    <property type="component" value="Unassembled WGS sequence"/>
</dbReference>
<feature type="active site" evidence="16">
    <location>
        <position position="130"/>
    </location>
</feature>
<dbReference type="RefSeq" id="XP_002677971.1">
    <property type="nucleotide sequence ID" value="XM_002677925.1"/>
</dbReference>
<evidence type="ECO:0000256" key="15">
    <source>
        <dbReference type="ARBA" id="ARBA00032290"/>
    </source>
</evidence>
<evidence type="ECO:0000256" key="17">
    <source>
        <dbReference type="PIRSR" id="PIRSR601577-2"/>
    </source>
</evidence>
<evidence type="ECO:0000256" key="4">
    <source>
        <dbReference type="ARBA" id="ARBA00022670"/>
    </source>
</evidence>
<dbReference type="OMA" id="MHEMAHI"/>
<gene>
    <name evidence="18" type="ORF">NAEGRDRAFT_1471</name>
</gene>
<evidence type="ECO:0000256" key="12">
    <source>
        <dbReference type="ARBA" id="ARBA00023157"/>
    </source>
</evidence>
<feature type="non-terminal residue" evidence="18">
    <location>
        <position position="351"/>
    </location>
</feature>
<dbReference type="InterPro" id="IPR001577">
    <property type="entry name" value="Peptidase_M8"/>
</dbReference>
<evidence type="ECO:0000256" key="9">
    <source>
        <dbReference type="ARBA" id="ARBA00022889"/>
    </source>
</evidence>
<dbReference type="GeneID" id="8857087"/>
<dbReference type="GO" id="GO:0007155">
    <property type="term" value="P:cell adhesion"/>
    <property type="evidence" value="ECO:0007669"/>
    <property type="project" value="UniProtKB-KW"/>
</dbReference>
<keyword evidence="10 17" id="KW-0482">Metalloprotease</keyword>
<evidence type="ECO:0000256" key="11">
    <source>
        <dbReference type="ARBA" id="ARBA00023145"/>
    </source>
</evidence>
<dbReference type="GO" id="GO:0004222">
    <property type="term" value="F:metalloendopeptidase activity"/>
    <property type="evidence" value="ECO:0007669"/>
    <property type="project" value="InterPro"/>
</dbReference>
<proteinExistence type="inferred from homology"/>
<organism evidence="19">
    <name type="scientific">Naegleria gruberi</name>
    <name type="common">Amoeba</name>
    <dbReference type="NCBI Taxonomy" id="5762"/>
    <lineage>
        <taxon>Eukaryota</taxon>
        <taxon>Discoba</taxon>
        <taxon>Heterolobosea</taxon>
        <taxon>Tetramitia</taxon>
        <taxon>Eutetramitia</taxon>
        <taxon>Vahlkampfiidae</taxon>
        <taxon>Naegleria</taxon>
    </lineage>
</organism>
<dbReference type="EMBL" id="GG738864">
    <property type="protein sequence ID" value="EFC45227.1"/>
    <property type="molecule type" value="Genomic_DNA"/>
</dbReference>
<dbReference type="Gene3D" id="3.10.170.20">
    <property type="match status" value="1"/>
</dbReference>
<feature type="binding site" evidence="17">
    <location>
        <position position="217"/>
    </location>
    <ligand>
        <name>Zn(2+)</name>
        <dbReference type="ChEBI" id="CHEBI:29105"/>
        <note>catalytic</note>
    </ligand>
</feature>
<dbReference type="Gene3D" id="2.10.55.10">
    <property type="entry name" value="Leishmanolysin domain 3"/>
    <property type="match status" value="1"/>
</dbReference>
<evidence type="ECO:0000256" key="14">
    <source>
        <dbReference type="ARBA" id="ARBA00030707"/>
    </source>
</evidence>
<dbReference type="Gene3D" id="3.90.132.10">
    <property type="entry name" value="Leishmanolysin , domain 2"/>
    <property type="match status" value="1"/>
</dbReference>
<dbReference type="GO" id="GO:0006508">
    <property type="term" value="P:proteolysis"/>
    <property type="evidence" value="ECO:0007669"/>
    <property type="project" value="UniProtKB-KW"/>
</dbReference>
<feature type="binding site" evidence="17">
    <location>
        <position position="129"/>
    </location>
    <ligand>
        <name>Zn(2+)</name>
        <dbReference type="ChEBI" id="CHEBI:29105"/>
        <note>catalytic</note>
    </ligand>
</feature>
<sequence length="351" mass="38464">CTSADVPTTDFVNIIKNDLIPSVREDFYLMAQTRTVQDGDYTTAFRGISRCGPRGGVPIPDDIKQSGFDGKNTDVVIFVTTRPTQEGVLGWAVACVSSADNNRPIAGQLNLSPRLISYTLKEKISVARHESLHALGFSQTFLNYFYDRNTTKVTPASSVYSMETKKFTDSTGSVKTASVMKIKTPKVLDIARKYYGCPTLDGVQFEEGGGSGTAFSHWEKRIMKNELMVGSVSGELVMSSFTIAFLEDSGWYRGNFSHSEPLLWGKGMGCPMADGRCEDWSVTDRPGYYCTDDPSISTCTFDLKKKGYCSLNTYVSSMGYYEHVPGSPKAGGSDALMDYCPIVSSYAEGDC</sequence>
<accession>D2VDG1</accession>
<keyword evidence="11" id="KW-0865">Zymogen</keyword>
<dbReference type="EC" id="3.4.24.36" evidence="3"/>
<evidence type="ECO:0000256" key="10">
    <source>
        <dbReference type="ARBA" id="ARBA00023049"/>
    </source>
</evidence>
<evidence type="ECO:0000313" key="18">
    <source>
        <dbReference type="EMBL" id="EFC45227.1"/>
    </source>
</evidence>
<keyword evidence="7" id="KW-0378">Hydrolase</keyword>
<dbReference type="SUPFAM" id="SSF55486">
    <property type="entry name" value="Metalloproteases ('zincins'), catalytic domain"/>
    <property type="match status" value="1"/>
</dbReference>
<keyword evidence="9" id="KW-0130">Cell adhesion</keyword>
<comment type="cofactor">
    <cofactor evidence="17">
        <name>Zn(2+)</name>
        <dbReference type="ChEBI" id="CHEBI:29105"/>
    </cofactor>
    <text evidence="17">Binds 1 zinc ion per subunit.</text>
</comment>
<evidence type="ECO:0000256" key="6">
    <source>
        <dbReference type="ARBA" id="ARBA00022729"/>
    </source>
</evidence>
<evidence type="ECO:0000256" key="16">
    <source>
        <dbReference type="PIRSR" id="PIRSR601577-1"/>
    </source>
</evidence>
<dbReference type="eggNOG" id="KOG2556">
    <property type="taxonomic scope" value="Eukaryota"/>
</dbReference>
<evidence type="ECO:0000256" key="1">
    <source>
        <dbReference type="ARBA" id="ARBA00001249"/>
    </source>
</evidence>
<dbReference type="PANTHER" id="PTHR10942:SF0">
    <property type="entry name" value="LEISHMANOLYSIN-LIKE PEPTIDASE"/>
    <property type="match status" value="1"/>
</dbReference>
<evidence type="ECO:0000256" key="13">
    <source>
        <dbReference type="ARBA" id="ARBA00030640"/>
    </source>
</evidence>
<dbReference type="GO" id="GO:0005737">
    <property type="term" value="C:cytoplasm"/>
    <property type="evidence" value="ECO:0007669"/>
    <property type="project" value="TreeGrafter"/>
</dbReference>
<comment type="catalytic activity">
    <reaction evidence="1">
        <text>Preference for hydrophobic residues at P1 and P1' and basic residues at P2' and P3'. A model nonapeptide is cleaved at -Ala-Tyr-|-Leu-Lys-Lys-.</text>
        <dbReference type="EC" id="3.4.24.36"/>
    </reaction>
</comment>
<dbReference type="OrthoDB" id="527990at2759"/>
<dbReference type="FunFam" id="3.90.132.10:FF:000001">
    <property type="entry name" value="leishmanolysin-like peptidase isoform X2"/>
    <property type="match status" value="1"/>
</dbReference>
<reference evidence="18 19" key="1">
    <citation type="journal article" date="2010" name="Cell">
        <title>The genome of Naegleria gruberi illuminates early eukaryotic versatility.</title>
        <authorList>
            <person name="Fritz-Laylin L.K."/>
            <person name="Prochnik S.E."/>
            <person name="Ginger M.L."/>
            <person name="Dacks J.B."/>
            <person name="Carpenter M.L."/>
            <person name="Field M.C."/>
            <person name="Kuo A."/>
            <person name="Paredez A."/>
            <person name="Chapman J."/>
            <person name="Pham J."/>
            <person name="Shu S."/>
            <person name="Neupane R."/>
            <person name="Cipriano M."/>
            <person name="Mancuso J."/>
            <person name="Tu H."/>
            <person name="Salamov A."/>
            <person name="Lindquist E."/>
            <person name="Shapiro H."/>
            <person name="Lucas S."/>
            <person name="Grigoriev I.V."/>
            <person name="Cande W.Z."/>
            <person name="Fulton C."/>
            <person name="Rokhsar D.S."/>
            <person name="Dawson S.C."/>
        </authorList>
    </citation>
    <scope>NUCLEOTIDE SEQUENCE [LARGE SCALE GENOMIC DNA]</scope>
    <source>
        <strain evidence="18 19">NEG-M</strain>
    </source>
</reference>
<evidence type="ECO:0000256" key="7">
    <source>
        <dbReference type="ARBA" id="ARBA00022801"/>
    </source>
</evidence>
<keyword evidence="19" id="KW-1185">Reference proteome</keyword>
<evidence type="ECO:0000256" key="3">
    <source>
        <dbReference type="ARBA" id="ARBA00012397"/>
    </source>
</evidence>
<feature type="binding site" evidence="17">
    <location>
        <position position="133"/>
    </location>
    <ligand>
        <name>Zn(2+)</name>
        <dbReference type="ChEBI" id="CHEBI:29105"/>
        <note>catalytic</note>
    </ligand>
</feature>
<evidence type="ECO:0000313" key="19">
    <source>
        <dbReference type="Proteomes" id="UP000006671"/>
    </source>
</evidence>
<dbReference type="GO" id="GO:0046872">
    <property type="term" value="F:metal ion binding"/>
    <property type="evidence" value="ECO:0007669"/>
    <property type="project" value="UniProtKB-KW"/>
</dbReference>
<keyword evidence="8 17" id="KW-0862">Zinc</keyword>
<dbReference type="InParanoid" id="D2VDG1"/>
<comment type="similarity">
    <text evidence="2">Belongs to the peptidase M8 family.</text>
</comment>
<dbReference type="Pfam" id="PF01457">
    <property type="entry name" value="Peptidase_M8"/>
    <property type="match status" value="1"/>
</dbReference>